<organism evidence="4 5">
    <name type="scientific">Robinsoniella peoriensis</name>
    <dbReference type="NCBI Taxonomy" id="180332"/>
    <lineage>
        <taxon>Bacteria</taxon>
        <taxon>Bacillati</taxon>
        <taxon>Bacillota</taxon>
        <taxon>Clostridia</taxon>
        <taxon>Lachnospirales</taxon>
        <taxon>Lachnospiraceae</taxon>
        <taxon>Robinsoniella</taxon>
    </lineage>
</organism>
<dbReference type="Gene3D" id="2.60.40.3950">
    <property type="match status" value="1"/>
</dbReference>
<reference evidence="4 5" key="1">
    <citation type="journal article" date="2019" name="Anaerobe">
        <title>Detection of Robinsoniella peoriensis in multiple bone samples of a trauma patient.</title>
        <authorList>
            <person name="Schrottner P."/>
            <person name="Hartwich K."/>
            <person name="Bunk B."/>
            <person name="Schober I."/>
            <person name="Helbig S."/>
            <person name="Rudolph W.W."/>
            <person name="Gunzer F."/>
        </authorList>
    </citation>
    <scope>NUCLEOTIDE SEQUENCE [LARGE SCALE GENOMIC DNA]</scope>
    <source>
        <strain evidence="4 5">DSM 106044</strain>
    </source>
</reference>
<feature type="domain" description="DUF5605" evidence="3">
    <location>
        <begin position="429"/>
        <end position="509"/>
    </location>
</feature>
<accession>A0A4U8Q2E5</accession>
<evidence type="ECO:0000259" key="2">
    <source>
        <dbReference type="Pfam" id="PF16586"/>
    </source>
</evidence>
<dbReference type="InterPro" id="IPR025277">
    <property type="entry name" value="Apiosidase-like_cat_dom"/>
</dbReference>
<keyword evidence="5" id="KW-1185">Reference proteome</keyword>
<comment type="caution">
    <text evidence="4">The sequence shown here is derived from an EMBL/GenBank/DDBJ whole genome shotgun (WGS) entry which is preliminary data.</text>
</comment>
<dbReference type="InterPro" id="IPR013783">
    <property type="entry name" value="Ig-like_fold"/>
</dbReference>
<dbReference type="InterPro" id="IPR041239">
    <property type="entry name" value="DUF5605"/>
</dbReference>
<dbReference type="EMBL" id="QGQD01000105">
    <property type="protein sequence ID" value="TLC98062.1"/>
    <property type="molecule type" value="Genomic_DNA"/>
</dbReference>
<dbReference type="Gene3D" id="3.20.20.80">
    <property type="entry name" value="Glycosidases"/>
    <property type="match status" value="1"/>
</dbReference>
<feature type="domain" description="DUF5060" evidence="2">
    <location>
        <begin position="10"/>
        <end position="73"/>
    </location>
</feature>
<dbReference type="Pfam" id="PF16586">
    <property type="entry name" value="DUF5060"/>
    <property type="match status" value="1"/>
</dbReference>
<dbReference type="PANTHER" id="PTHR37836">
    <property type="entry name" value="LMO1036 PROTEIN"/>
    <property type="match status" value="1"/>
</dbReference>
<dbReference type="Proteomes" id="UP000306509">
    <property type="component" value="Unassembled WGS sequence"/>
</dbReference>
<protein>
    <submittedName>
        <fullName evidence="4">Putative endoglucanase</fullName>
    </submittedName>
</protein>
<dbReference type="Gene3D" id="2.60.40.10">
    <property type="entry name" value="Immunoglobulins"/>
    <property type="match status" value="1"/>
</dbReference>
<dbReference type="PANTHER" id="PTHR37836:SF2">
    <property type="entry name" value="DUF4038 DOMAIN-CONTAINING PROTEIN"/>
    <property type="match status" value="1"/>
</dbReference>
<dbReference type="RefSeq" id="WP_138004007.1">
    <property type="nucleotide sequence ID" value="NZ_QGQD01000105.1"/>
</dbReference>
<dbReference type="Pfam" id="PF18310">
    <property type="entry name" value="DUF5605"/>
    <property type="match status" value="1"/>
</dbReference>
<dbReference type="SUPFAM" id="SSF51445">
    <property type="entry name" value="(Trans)glycosidases"/>
    <property type="match status" value="1"/>
</dbReference>
<proteinExistence type="predicted"/>
<dbReference type="Pfam" id="PF13204">
    <property type="entry name" value="Apiosidase"/>
    <property type="match status" value="1"/>
</dbReference>
<evidence type="ECO:0000259" key="3">
    <source>
        <dbReference type="Pfam" id="PF18310"/>
    </source>
</evidence>
<dbReference type="InterPro" id="IPR032260">
    <property type="entry name" value="DUF5060"/>
</dbReference>
<dbReference type="STRING" id="180332.GCA_000797495_00771"/>
<sequence length="511" mass="60176">MKLRGYEKQIEKWDILEIACEGPDDGNPFVDYQIRGVFESKNEVKSIDGFYDGNGIYKIRFMPSFEENYTFEIIGNFSDDTVKGEFIVTAPSRDNHGPVHVANTYHFAYEDGTPYYSIGTTCYVWELQSEELQDKTLETLKNSAFNKIRFCIFPKHYDYNLTEPRSYPYVGTPCDSSVLTKENFMEYNGAAKGNDWDFERFNTEHFQHIEKCIGQLRDLGIEADLIVMHPYDRWGFSMMNEKCDDLYWKYVIARFAAYRNVWWSLANEYDLMPQKSIADWERYAKIICDFDPYAHLRSIHNCKPFYDHSRPWITHCSIQRQDVYKSAELVTEWRERYKKPIVLDEIAYEGNIQHGWGNISGRELTRRFWEASLRGGYAGHGETYMHPQDILWWSHGGELHGDSPERFKFLYRILSETPGMGLMPIQRGWDEICATAESTTAAGKPVQDYYLCYYGFNRPAFREFYFDEESRFEVEVIDTWEMTIEKKGVASGKFKVELPGKEYMAVRLRRV</sequence>
<evidence type="ECO:0000313" key="5">
    <source>
        <dbReference type="Proteomes" id="UP000306509"/>
    </source>
</evidence>
<feature type="domain" description="Apiosidase-like catalytic" evidence="1">
    <location>
        <begin position="103"/>
        <end position="384"/>
    </location>
</feature>
<dbReference type="InterPro" id="IPR017853">
    <property type="entry name" value="GH"/>
</dbReference>
<dbReference type="AlphaFoldDB" id="A0A4U8Q2E5"/>
<gene>
    <name evidence="4" type="ORF">DSM106044_05123</name>
</gene>
<evidence type="ECO:0000313" key="4">
    <source>
        <dbReference type="EMBL" id="TLC98062.1"/>
    </source>
</evidence>
<evidence type="ECO:0000259" key="1">
    <source>
        <dbReference type="Pfam" id="PF13204"/>
    </source>
</evidence>
<name>A0A4U8Q2E5_9FIRM</name>